<dbReference type="EMBL" id="JARQZJ010000047">
    <property type="protein sequence ID" value="KAK9878345.1"/>
    <property type="molecule type" value="Genomic_DNA"/>
</dbReference>
<keyword evidence="2" id="KW-1185">Reference proteome</keyword>
<name>A0AAW1UE54_9CUCU</name>
<comment type="caution">
    <text evidence="1">The sequence shown here is derived from an EMBL/GenBank/DDBJ whole genome shotgun (WGS) entry which is preliminary data.</text>
</comment>
<sequence>MPLPKLTKKRKRTKKVLKSTILTSTPNKLLLEEKVDEKKNLVKKKSVTQVTKSLFAQKKRDEKKIYSESSSQSDTEISLQDDSLTDVSFEVENSDEDENEEIVEGEYALVKVHGKKSFRLFVAKILGRNDEGFNVKFFKKAQNTMKFSETIEENVISSSDIVKRLSLPLIASSGRFQGMLTFSNNFEDYTNLLV</sequence>
<accession>A0AAW1UE54</accession>
<protein>
    <submittedName>
        <fullName evidence="1">Uncharacterized protein</fullName>
    </submittedName>
</protein>
<reference evidence="1 2" key="1">
    <citation type="submission" date="2023-03" db="EMBL/GenBank/DDBJ databases">
        <title>Genome insight into feeding habits of ladybird beetles.</title>
        <authorList>
            <person name="Li H.-S."/>
            <person name="Huang Y.-H."/>
            <person name="Pang H."/>
        </authorList>
    </citation>
    <scope>NUCLEOTIDE SEQUENCE [LARGE SCALE GENOMIC DNA]</scope>
    <source>
        <strain evidence="1">SYSU_2023b</strain>
        <tissue evidence="1">Whole body</tissue>
    </source>
</reference>
<evidence type="ECO:0000313" key="1">
    <source>
        <dbReference type="EMBL" id="KAK9878345.1"/>
    </source>
</evidence>
<organism evidence="1 2">
    <name type="scientific">Henosepilachna vigintioctopunctata</name>
    <dbReference type="NCBI Taxonomy" id="420089"/>
    <lineage>
        <taxon>Eukaryota</taxon>
        <taxon>Metazoa</taxon>
        <taxon>Ecdysozoa</taxon>
        <taxon>Arthropoda</taxon>
        <taxon>Hexapoda</taxon>
        <taxon>Insecta</taxon>
        <taxon>Pterygota</taxon>
        <taxon>Neoptera</taxon>
        <taxon>Endopterygota</taxon>
        <taxon>Coleoptera</taxon>
        <taxon>Polyphaga</taxon>
        <taxon>Cucujiformia</taxon>
        <taxon>Coccinelloidea</taxon>
        <taxon>Coccinellidae</taxon>
        <taxon>Epilachninae</taxon>
        <taxon>Epilachnini</taxon>
        <taxon>Henosepilachna</taxon>
    </lineage>
</organism>
<proteinExistence type="predicted"/>
<dbReference type="AlphaFoldDB" id="A0AAW1UE54"/>
<evidence type="ECO:0000313" key="2">
    <source>
        <dbReference type="Proteomes" id="UP001431783"/>
    </source>
</evidence>
<gene>
    <name evidence="1" type="ORF">WA026_021645</name>
</gene>
<dbReference type="Proteomes" id="UP001431783">
    <property type="component" value="Unassembled WGS sequence"/>
</dbReference>